<proteinExistence type="predicted"/>
<accession>A0A0B2P7U7</accession>
<reference evidence="1" key="1">
    <citation type="submission" date="2014-07" db="EMBL/GenBank/DDBJ databases">
        <title>Identification of a novel salt tolerance gene in wild soybean by whole-genome sequencing.</title>
        <authorList>
            <person name="Lam H.-M."/>
            <person name="Qi X."/>
            <person name="Li M.-W."/>
            <person name="Liu X."/>
            <person name="Xie M."/>
            <person name="Ni M."/>
            <person name="Xu X."/>
        </authorList>
    </citation>
    <scope>NUCLEOTIDE SEQUENCE [LARGE SCALE GENOMIC DNA]</scope>
    <source>
        <tissue evidence="1">Root</tissue>
    </source>
</reference>
<dbReference type="AlphaFoldDB" id="A0A0B2P7U7"/>
<protein>
    <submittedName>
        <fullName evidence="1">Uncharacterized protein</fullName>
    </submittedName>
</protein>
<evidence type="ECO:0000313" key="1">
    <source>
        <dbReference type="EMBL" id="KHN03664.1"/>
    </source>
</evidence>
<dbReference type="Proteomes" id="UP000053555">
    <property type="component" value="Unassembled WGS sequence"/>
</dbReference>
<sequence length="57" mass="6210">MALPLGIVRSLRPTFVHNRRVGLAIKLPSAFALEGQTPSGLRKPLHASVTFREAYAP</sequence>
<name>A0A0B2P7U7_GLYSO</name>
<gene>
    <name evidence="1" type="ORF">glysoja_035407</name>
</gene>
<organism evidence="1">
    <name type="scientific">Glycine soja</name>
    <name type="common">Wild soybean</name>
    <dbReference type="NCBI Taxonomy" id="3848"/>
    <lineage>
        <taxon>Eukaryota</taxon>
        <taxon>Viridiplantae</taxon>
        <taxon>Streptophyta</taxon>
        <taxon>Embryophyta</taxon>
        <taxon>Tracheophyta</taxon>
        <taxon>Spermatophyta</taxon>
        <taxon>Magnoliopsida</taxon>
        <taxon>eudicotyledons</taxon>
        <taxon>Gunneridae</taxon>
        <taxon>Pentapetalae</taxon>
        <taxon>rosids</taxon>
        <taxon>fabids</taxon>
        <taxon>Fabales</taxon>
        <taxon>Fabaceae</taxon>
        <taxon>Papilionoideae</taxon>
        <taxon>50 kb inversion clade</taxon>
        <taxon>NPAAA clade</taxon>
        <taxon>indigoferoid/millettioid clade</taxon>
        <taxon>Phaseoleae</taxon>
        <taxon>Glycine</taxon>
        <taxon>Glycine subgen. Soja</taxon>
    </lineage>
</organism>
<dbReference type="EMBL" id="KN669721">
    <property type="protein sequence ID" value="KHN03664.1"/>
    <property type="molecule type" value="Genomic_DNA"/>
</dbReference>